<proteinExistence type="predicted"/>
<reference evidence="3 4" key="1">
    <citation type="submission" date="2019-10" db="EMBL/GenBank/DDBJ databases">
        <title>Nocardia macrotermitis sp. nov. and Nocardia aurantia sp. nov., isolated from the gut of fungus growing-termite Macrotermes natalensis.</title>
        <authorList>
            <person name="Benndorf R."/>
            <person name="Schwitalla J."/>
            <person name="Martin K."/>
            <person name="De Beer W."/>
            <person name="Kaster A.-K."/>
            <person name="Vollmers J."/>
            <person name="Poulsen M."/>
            <person name="Beemelmanns C."/>
        </authorList>
    </citation>
    <scope>NUCLEOTIDE SEQUENCE [LARGE SCALE GENOMIC DNA]</scope>
    <source>
        <strain evidence="3 4">RB20</strain>
    </source>
</reference>
<keyword evidence="4" id="KW-1185">Reference proteome</keyword>
<keyword evidence="2" id="KW-1133">Transmembrane helix</keyword>
<comment type="caution">
    <text evidence="3">The sequence shown here is derived from an EMBL/GenBank/DDBJ whole genome shotgun (WGS) entry which is preliminary data.</text>
</comment>
<accession>A0A7K0DB39</accession>
<evidence type="ECO:0000313" key="3">
    <source>
        <dbReference type="EMBL" id="MQY23006.1"/>
    </source>
</evidence>
<gene>
    <name evidence="3" type="ORF">NRB20_61310</name>
</gene>
<dbReference type="RefSeq" id="WP_153414801.1">
    <property type="nucleotide sequence ID" value="NZ_WEGK01000016.1"/>
</dbReference>
<dbReference type="EMBL" id="WEGK01000016">
    <property type="protein sequence ID" value="MQY23006.1"/>
    <property type="molecule type" value="Genomic_DNA"/>
</dbReference>
<dbReference type="AlphaFoldDB" id="A0A7K0DB39"/>
<protein>
    <submittedName>
        <fullName evidence="3">Uncharacterized protein</fullName>
    </submittedName>
</protein>
<evidence type="ECO:0000313" key="4">
    <source>
        <dbReference type="Proteomes" id="UP000438448"/>
    </source>
</evidence>
<dbReference type="Proteomes" id="UP000438448">
    <property type="component" value="Unassembled WGS sequence"/>
</dbReference>
<evidence type="ECO:0000256" key="1">
    <source>
        <dbReference type="SAM" id="MobiDB-lite"/>
    </source>
</evidence>
<keyword evidence="2" id="KW-0472">Membrane</keyword>
<keyword evidence="2" id="KW-0812">Transmembrane</keyword>
<feature type="transmembrane region" description="Helical" evidence="2">
    <location>
        <begin position="33"/>
        <end position="55"/>
    </location>
</feature>
<name>A0A7K0DB39_9NOCA</name>
<organism evidence="3 4">
    <name type="scientific">Nocardia macrotermitis</name>
    <dbReference type="NCBI Taxonomy" id="2585198"/>
    <lineage>
        <taxon>Bacteria</taxon>
        <taxon>Bacillati</taxon>
        <taxon>Actinomycetota</taxon>
        <taxon>Actinomycetes</taxon>
        <taxon>Mycobacteriales</taxon>
        <taxon>Nocardiaceae</taxon>
        <taxon>Nocardia</taxon>
    </lineage>
</organism>
<evidence type="ECO:0000256" key="2">
    <source>
        <dbReference type="SAM" id="Phobius"/>
    </source>
</evidence>
<feature type="region of interest" description="Disordered" evidence="1">
    <location>
        <begin position="61"/>
        <end position="81"/>
    </location>
</feature>
<sequence length="105" mass="11216">MTTKTEASARRGQDGRDLEISFRWWWWASARGWTVVVVPVVLAVLAVLFAAAAVAHAEATQHATSAHHARQDLVPGSGIGDRELITTPSAAVRTLVATPATARDC</sequence>